<dbReference type="EMBL" id="FTNK01000004">
    <property type="protein sequence ID" value="SIQ82615.1"/>
    <property type="molecule type" value="Genomic_DNA"/>
</dbReference>
<proteinExistence type="predicted"/>
<evidence type="ECO:0000313" key="3">
    <source>
        <dbReference type="Proteomes" id="UP000186666"/>
    </source>
</evidence>
<dbReference type="Pfam" id="PF00149">
    <property type="entry name" value="Metallophos"/>
    <property type="match status" value="1"/>
</dbReference>
<comment type="caution">
    <text evidence="2">The sequence shown here is derived from an EMBL/GenBank/DDBJ whole genome shotgun (WGS) entry which is preliminary data.</text>
</comment>
<reference evidence="2 3" key="1">
    <citation type="submission" date="2017-01" db="EMBL/GenBank/DDBJ databases">
        <authorList>
            <person name="Varghese N."/>
            <person name="Submissions S."/>
        </authorList>
    </citation>
    <scope>NUCLEOTIDE SEQUENCE [LARGE SCALE GENOMIC DNA]</scope>
    <source>
        <strain evidence="2 3">ATCC 23464</strain>
    </source>
</reference>
<evidence type="ECO:0000313" key="2">
    <source>
        <dbReference type="EMBL" id="SIQ82615.1"/>
    </source>
</evidence>
<gene>
    <name evidence="2" type="ORF">SAMN05421578_104233</name>
</gene>
<accession>A0ABY1JV80</accession>
<dbReference type="InterPro" id="IPR004843">
    <property type="entry name" value="Calcineurin-like_PHP"/>
</dbReference>
<dbReference type="SUPFAM" id="SSF56300">
    <property type="entry name" value="Metallo-dependent phosphatases"/>
    <property type="match status" value="1"/>
</dbReference>
<dbReference type="CDD" id="cd00838">
    <property type="entry name" value="MPP_superfamily"/>
    <property type="match status" value="1"/>
</dbReference>
<dbReference type="RefSeq" id="WP_068585429.1">
    <property type="nucleotide sequence ID" value="NZ_FTNK01000004.1"/>
</dbReference>
<keyword evidence="3" id="KW-1185">Reference proteome</keyword>
<protein>
    <submittedName>
        <fullName evidence="2">Calcineurin-like phosphoesterase</fullName>
    </submittedName>
</protein>
<dbReference type="InterPro" id="IPR029052">
    <property type="entry name" value="Metallo-depent_PP-like"/>
</dbReference>
<dbReference type="Gene3D" id="3.60.21.10">
    <property type="match status" value="1"/>
</dbReference>
<organism evidence="2 3">
    <name type="scientific">Paenibacillus macquariensis</name>
    <dbReference type="NCBI Taxonomy" id="948756"/>
    <lineage>
        <taxon>Bacteria</taxon>
        <taxon>Bacillati</taxon>
        <taxon>Bacillota</taxon>
        <taxon>Bacilli</taxon>
        <taxon>Bacillales</taxon>
        <taxon>Paenibacillaceae</taxon>
        <taxon>Paenibacillus</taxon>
    </lineage>
</organism>
<evidence type="ECO:0000259" key="1">
    <source>
        <dbReference type="Pfam" id="PF00149"/>
    </source>
</evidence>
<name>A0ABY1JV80_9BACL</name>
<feature type="domain" description="Calcineurin-like phosphoesterase" evidence="1">
    <location>
        <begin position="49"/>
        <end position="240"/>
    </location>
</feature>
<sequence>MRIKRIESEAADLIPYITASSGGQGIVQAQFPVYYGVIEGLPASVDALIVTSDLQGVVEEPGGSKLLGEVTPELLKILLSIDRPDIDPDRVVVLLCGDLYADPEKRGGGGDPCSVWTAFRQIFGTVAGVAGNHDLFNDETKRLLAESEQVYFFEEPDRKSAAEIDLAGLGGIIGRSDKPNRMTERDYLLTLKRLLRKKPDLLLLHQGPEGGLSDQMGHAGIRSALEAEERTLVFCGHVHWERHIAELSNGTQICNADGKVFIFTR</sequence>
<dbReference type="Proteomes" id="UP000186666">
    <property type="component" value="Unassembled WGS sequence"/>
</dbReference>